<dbReference type="PANTHER" id="PTHR36195">
    <property type="entry name" value="DOMAIN PROTEIN, PUTATIVE (AFU_ORTHOLOGUE AFUA_5G01990)-RELATED-RELATED"/>
    <property type="match status" value="1"/>
</dbReference>
<evidence type="ECO:0000313" key="2">
    <source>
        <dbReference type="Proteomes" id="UP000027583"/>
    </source>
</evidence>
<reference evidence="1 2" key="1">
    <citation type="journal article" date="2014" name="Genome Biol. Evol.">
        <title>Acetic acid bacteria genomes reveal functional traits for adaptation to life in insect guts.</title>
        <authorList>
            <person name="Chouaia B."/>
            <person name="Gaiarsa S."/>
            <person name="Crotti E."/>
            <person name="Comandatore F."/>
            <person name="Degli Esposti M."/>
            <person name="Ricci I."/>
            <person name="Alma A."/>
            <person name="Favia G."/>
            <person name="Bandi C."/>
            <person name="Daffonchio D."/>
        </authorList>
    </citation>
    <scope>NUCLEOTIDE SEQUENCE [LARGE SCALE GENOMIC DNA]</scope>
    <source>
        <strain evidence="1 2">SF2.1</strain>
    </source>
</reference>
<dbReference type="eggNOG" id="COG0753">
    <property type="taxonomic scope" value="Bacteria"/>
</dbReference>
<reference evidence="1 2" key="2">
    <citation type="journal article" date="2014" name="PLoS ONE">
        <title>Evolution of mitochondria reconstructed from the energy metabolism of living bacteria.</title>
        <authorList>
            <person name="Degli Esposti M."/>
            <person name="Chouaia B."/>
            <person name="Comandatore F."/>
            <person name="Crotti E."/>
            <person name="Sassera D."/>
            <person name="Lievens P.M."/>
            <person name="Daffonchio D."/>
            <person name="Bandi C."/>
        </authorList>
    </citation>
    <scope>NUCLEOTIDE SEQUENCE [LARGE SCALE GENOMIC DNA]</scope>
    <source>
        <strain evidence="1 2">SF2.1</strain>
    </source>
</reference>
<dbReference type="CDD" id="cd08152">
    <property type="entry name" value="y4iL_like"/>
    <property type="match status" value="1"/>
</dbReference>
<dbReference type="Gene3D" id="2.40.180.10">
    <property type="entry name" value="Catalase core domain"/>
    <property type="match status" value="1"/>
</dbReference>
<sequence>MILNPPLRFSPDVETPEEDEQHVIQGIIDGMMEQSRVVGKREGRMVRASHAKPTALAVGTLDIAAHLPAELAQGVFATPGQYPVAARFAQGAGETLGDRVSIHRGLSLKLFGVKGEKLPGHDTETQDFILASGPTFPSGTAAGFLRDGGVIGKAAALPEGVKSAVSSVARGLNHALGHAGAQSPMADFLGHPYSHPLSEPYYSQAPLRYGAYVAKIAAFPIMPDLEALQSWRLDPHHDEDGFRHETVTYFGGREVVFDIRVQLWNNAETQPIEDASIIWSADEAPFRSVGRLSFPVQNAFSAQRATFFEDHLVFRPSQGLSAHRPLGSVMRARMQVYKALSAFRHGGNGQNEIQPVSIGQIPA</sequence>
<accession>A0A060QH72</accession>
<proteinExistence type="predicted"/>
<dbReference type="PANTHER" id="PTHR36195:SF4">
    <property type="entry name" value="DOMAIN PROTEIN, PUTATIVE (AFU_ORTHOLOGUE AFUA_5G01990)-RELATED"/>
    <property type="match status" value="1"/>
</dbReference>
<protein>
    <submittedName>
        <fullName evidence="1">Catalase</fullName>
        <ecNumber evidence="1">1.11.1.6</ecNumber>
    </submittedName>
</protein>
<dbReference type="Proteomes" id="UP000027583">
    <property type="component" value="Unassembled WGS sequence"/>
</dbReference>
<dbReference type="EC" id="1.11.1.6" evidence="1"/>
<dbReference type="RefSeq" id="WP_023978840.1">
    <property type="nucleotide sequence ID" value="NZ_CBLX010000015.1"/>
</dbReference>
<dbReference type="AlphaFoldDB" id="A0A060QH72"/>
<organism evidence="1 2">
    <name type="scientific">Asaia bogorensis</name>
    <dbReference type="NCBI Taxonomy" id="91915"/>
    <lineage>
        <taxon>Bacteria</taxon>
        <taxon>Pseudomonadati</taxon>
        <taxon>Pseudomonadota</taxon>
        <taxon>Alphaproteobacteria</taxon>
        <taxon>Acetobacterales</taxon>
        <taxon>Acetobacteraceae</taxon>
        <taxon>Asaia</taxon>
    </lineage>
</organism>
<gene>
    <name evidence="1" type="ORF">ASAP_2225</name>
</gene>
<dbReference type="EMBL" id="CBLX010000015">
    <property type="protein sequence ID" value="CDG40270.1"/>
    <property type="molecule type" value="Genomic_DNA"/>
</dbReference>
<dbReference type="GO" id="GO:0004096">
    <property type="term" value="F:catalase activity"/>
    <property type="evidence" value="ECO:0007669"/>
    <property type="project" value="UniProtKB-EC"/>
</dbReference>
<dbReference type="InterPro" id="IPR020835">
    <property type="entry name" value="Catalase_sf"/>
</dbReference>
<evidence type="ECO:0000313" key="1">
    <source>
        <dbReference type="EMBL" id="CDG40270.1"/>
    </source>
</evidence>
<dbReference type="GO" id="GO:0020037">
    <property type="term" value="F:heme binding"/>
    <property type="evidence" value="ECO:0007669"/>
    <property type="project" value="InterPro"/>
</dbReference>
<keyword evidence="1" id="KW-0575">Peroxidase</keyword>
<dbReference type="SUPFAM" id="SSF56634">
    <property type="entry name" value="Heme-dependent catalase-like"/>
    <property type="match status" value="1"/>
</dbReference>
<name>A0A060QH72_9PROT</name>
<keyword evidence="1" id="KW-0560">Oxidoreductase</keyword>
<comment type="caution">
    <text evidence="1">The sequence shown here is derived from an EMBL/GenBank/DDBJ whole genome shotgun (WGS) entry which is preliminary data.</text>
</comment>